<sequence length="380" mass="40576">MYDTRAEVEALAAKTDPDFEQLMASVANGGGPGNHPRAMMLVTPFEQIATFWQTSPQGPSLPDTPAQYTVRPTMRDGHESEARVYKPQSAAASSKTPLIVLIHGGGFCVGHWSHVGVHARALAHLYGATVCSVAYRLAPAHKFPTAPRDVWDALTWLTSEAGLAALGSDVDPASQGFVVGGVSAGANLAAVTAQKAGLLYADGSAEKLPFPITGCWLSLPSVYDQEVVPDKYRELFVSREQNARAPVINTAAIDYVRATYGFDAKSPEFTPGYGQGGDAPAKMPPTYLQVCGQDPLRDDGLIYDKVLRDNGVKTKLDVYPGVPHGFAELTDIPLAVKNRNDTLKGFSWLLGKEKEPTDEECFGAWKVAAETATAPVEASG</sequence>
<accession>A0A9P9BKX8</accession>
<evidence type="ECO:0000256" key="1">
    <source>
        <dbReference type="ARBA" id="ARBA00022801"/>
    </source>
</evidence>
<evidence type="ECO:0000259" key="2">
    <source>
        <dbReference type="Pfam" id="PF07859"/>
    </source>
</evidence>
<dbReference type="SUPFAM" id="SSF53474">
    <property type="entry name" value="alpha/beta-Hydrolases"/>
    <property type="match status" value="1"/>
</dbReference>
<keyword evidence="1 3" id="KW-0378">Hydrolase</keyword>
<reference evidence="3" key="1">
    <citation type="journal article" date="2021" name="Nat. Commun.">
        <title>Genetic determinants of endophytism in the Arabidopsis root mycobiome.</title>
        <authorList>
            <person name="Mesny F."/>
            <person name="Miyauchi S."/>
            <person name="Thiergart T."/>
            <person name="Pickel B."/>
            <person name="Atanasova L."/>
            <person name="Karlsson M."/>
            <person name="Huettel B."/>
            <person name="Barry K.W."/>
            <person name="Haridas S."/>
            <person name="Chen C."/>
            <person name="Bauer D."/>
            <person name="Andreopoulos W."/>
            <person name="Pangilinan J."/>
            <person name="LaButti K."/>
            <person name="Riley R."/>
            <person name="Lipzen A."/>
            <person name="Clum A."/>
            <person name="Drula E."/>
            <person name="Henrissat B."/>
            <person name="Kohler A."/>
            <person name="Grigoriev I.V."/>
            <person name="Martin F.M."/>
            <person name="Hacquard S."/>
        </authorList>
    </citation>
    <scope>NUCLEOTIDE SEQUENCE</scope>
    <source>
        <strain evidence="3">MPI-CAGE-CH-0230</strain>
    </source>
</reference>
<dbReference type="InterPro" id="IPR050300">
    <property type="entry name" value="GDXG_lipolytic_enzyme"/>
</dbReference>
<comment type="caution">
    <text evidence="3">The sequence shown here is derived from an EMBL/GenBank/DDBJ whole genome shotgun (WGS) entry which is preliminary data.</text>
</comment>
<organism evidence="3 4">
    <name type="scientific">Microdochium trichocladiopsis</name>
    <dbReference type="NCBI Taxonomy" id="1682393"/>
    <lineage>
        <taxon>Eukaryota</taxon>
        <taxon>Fungi</taxon>
        <taxon>Dikarya</taxon>
        <taxon>Ascomycota</taxon>
        <taxon>Pezizomycotina</taxon>
        <taxon>Sordariomycetes</taxon>
        <taxon>Xylariomycetidae</taxon>
        <taxon>Xylariales</taxon>
        <taxon>Microdochiaceae</taxon>
        <taxon>Microdochium</taxon>
    </lineage>
</organism>
<dbReference type="InterPro" id="IPR013094">
    <property type="entry name" value="AB_hydrolase_3"/>
</dbReference>
<dbReference type="AlphaFoldDB" id="A0A9P9BKX8"/>
<dbReference type="GO" id="GO:0016787">
    <property type="term" value="F:hydrolase activity"/>
    <property type="evidence" value="ECO:0007669"/>
    <property type="project" value="UniProtKB-KW"/>
</dbReference>
<dbReference type="EMBL" id="JAGTJQ010000009">
    <property type="protein sequence ID" value="KAH7024324.1"/>
    <property type="molecule type" value="Genomic_DNA"/>
</dbReference>
<dbReference type="RefSeq" id="XP_046007872.1">
    <property type="nucleotide sequence ID" value="XM_046151333.1"/>
</dbReference>
<name>A0A9P9BKX8_9PEZI</name>
<feature type="domain" description="Alpha/beta hydrolase fold-3" evidence="2">
    <location>
        <begin position="99"/>
        <end position="327"/>
    </location>
</feature>
<keyword evidence="4" id="KW-1185">Reference proteome</keyword>
<gene>
    <name evidence="3" type="ORF">B0I36DRAFT_273851</name>
</gene>
<dbReference type="Gene3D" id="3.40.50.1820">
    <property type="entry name" value="alpha/beta hydrolase"/>
    <property type="match status" value="1"/>
</dbReference>
<dbReference type="InterPro" id="IPR029058">
    <property type="entry name" value="AB_hydrolase_fold"/>
</dbReference>
<protein>
    <submittedName>
        <fullName evidence="3">Alpha/Beta hydrolase protein</fullName>
    </submittedName>
</protein>
<dbReference type="OrthoDB" id="408631at2759"/>
<dbReference type="GeneID" id="70180879"/>
<proteinExistence type="predicted"/>
<dbReference type="Proteomes" id="UP000756346">
    <property type="component" value="Unassembled WGS sequence"/>
</dbReference>
<dbReference type="Pfam" id="PF07859">
    <property type="entry name" value="Abhydrolase_3"/>
    <property type="match status" value="1"/>
</dbReference>
<evidence type="ECO:0000313" key="4">
    <source>
        <dbReference type="Proteomes" id="UP000756346"/>
    </source>
</evidence>
<dbReference type="PANTHER" id="PTHR48081:SF8">
    <property type="entry name" value="ALPHA_BETA HYDROLASE FOLD-3 DOMAIN-CONTAINING PROTEIN-RELATED"/>
    <property type="match status" value="1"/>
</dbReference>
<evidence type="ECO:0000313" key="3">
    <source>
        <dbReference type="EMBL" id="KAH7024324.1"/>
    </source>
</evidence>
<dbReference type="PANTHER" id="PTHR48081">
    <property type="entry name" value="AB HYDROLASE SUPERFAMILY PROTEIN C4A8.06C"/>
    <property type="match status" value="1"/>
</dbReference>